<dbReference type="CDD" id="cd15841">
    <property type="entry name" value="SNARE_Qc"/>
    <property type="match status" value="1"/>
</dbReference>
<dbReference type="GO" id="GO:0012505">
    <property type="term" value="C:endomembrane system"/>
    <property type="evidence" value="ECO:0007669"/>
    <property type="project" value="UniProtKB-ARBA"/>
</dbReference>
<dbReference type="SMART" id="SM00397">
    <property type="entry name" value="t_SNARE"/>
    <property type="match status" value="1"/>
</dbReference>
<dbReference type="InterPro" id="IPR000727">
    <property type="entry name" value="T_SNARE_dom"/>
</dbReference>
<proteinExistence type="predicted"/>
<evidence type="ECO:0000259" key="9">
    <source>
        <dbReference type="PROSITE" id="PS50192"/>
    </source>
</evidence>
<evidence type="ECO:0000256" key="3">
    <source>
        <dbReference type="ARBA" id="ARBA00022692"/>
    </source>
</evidence>
<keyword evidence="2" id="KW-0813">Transport</keyword>
<evidence type="ECO:0000256" key="2">
    <source>
        <dbReference type="ARBA" id="ARBA00022448"/>
    </source>
</evidence>
<organism evidence="10">
    <name type="scientific">Prasinoderma singulare</name>
    <dbReference type="NCBI Taxonomy" id="676789"/>
    <lineage>
        <taxon>Eukaryota</taxon>
        <taxon>Viridiplantae</taxon>
        <taxon>Prasinodermophyta</taxon>
        <taxon>Prasinodermophyceae</taxon>
        <taxon>Prasinodermales</taxon>
        <taxon>Prasinodermaceae</taxon>
        <taxon>Prasinoderma</taxon>
    </lineage>
</organism>
<dbReference type="GO" id="GO:0015031">
    <property type="term" value="P:protein transport"/>
    <property type="evidence" value="ECO:0007669"/>
    <property type="project" value="UniProtKB-KW"/>
</dbReference>
<evidence type="ECO:0000256" key="8">
    <source>
        <dbReference type="SAM" id="Phobius"/>
    </source>
</evidence>
<name>A0A7S3FK28_9VIRI</name>
<protein>
    <recommendedName>
        <fullName evidence="9">t-SNARE coiled-coil homology domain-containing protein</fullName>
    </recommendedName>
</protein>
<evidence type="ECO:0000256" key="4">
    <source>
        <dbReference type="ARBA" id="ARBA00022927"/>
    </source>
</evidence>
<evidence type="ECO:0000256" key="6">
    <source>
        <dbReference type="ARBA" id="ARBA00023136"/>
    </source>
</evidence>
<dbReference type="SUPFAM" id="SSF58038">
    <property type="entry name" value="SNARE fusion complex"/>
    <property type="match status" value="1"/>
</dbReference>
<dbReference type="Gene3D" id="1.20.5.110">
    <property type="match status" value="1"/>
</dbReference>
<sequence length="159" mass="17105">MVERMRARADALGGMIARPRGGGGAGERDALFGGRGGRGGGASSSAPQETERTAALDNAGLLTMQEQVMSEQDDQLEDLSRIVGSTKHVALAVNEELDVHNRLLDDLDRDTEATGYTLKRAQRRLKGLMAKATSNWTLCIVLLLVIALVVVCLFAWKLV</sequence>
<feature type="domain" description="T-SNARE coiled-coil homology" evidence="9">
    <location>
        <begin position="66"/>
        <end position="128"/>
    </location>
</feature>
<dbReference type="PANTHER" id="PTHR12791">
    <property type="entry name" value="GOLGI SNARE BET1-RELATED"/>
    <property type="match status" value="1"/>
</dbReference>
<keyword evidence="6 8" id="KW-0472">Membrane</keyword>
<gene>
    <name evidence="10" type="ORF">PSIN1315_LOCUS11735</name>
</gene>
<evidence type="ECO:0000256" key="7">
    <source>
        <dbReference type="SAM" id="MobiDB-lite"/>
    </source>
</evidence>
<dbReference type="AlphaFoldDB" id="A0A7S3FK28"/>
<comment type="subcellular location">
    <subcellularLocation>
        <location evidence="1">Membrane</location>
        <topology evidence="1">Single-pass membrane protein</topology>
    </subcellularLocation>
</comment>
<keyword evidence="5 8" id="KW-1133">Transmembrane helix</keyword>
<evidence type="ECO:0000256" key="1">
    <source>
        <dbReference type="ARBA" id="ARBA00004167"/>
    </source>
</evidence>
<evidence type="ECO:0000313" key="10">
    <source>
        <dbReference type="EMBL" id="CAE0148231.1"/>
    </source>
</evidence>
<reference evidence="10" key="1">
    <citation type="submission" date="2021-01" db="EMBL/GenBank/DDBJ databases">
        <authorList>
            <person name="Corre E."/>
            <person name="Pelletier E."/>
            <person name="Niang G."/>
            <person name="Scheremetjew M."/>
            <person name="Finn R."/>
            <person name="Kale V."/>
            <person name="Holt S."/>
            <person name="Cochrane G."/>
            <person name="Meng A."/>
            <person name="Brown T."/>
            <person name="Cohen L."/>
        </authorList>
    </citation>
    <scope>NUCLEOTIDE SEQUENCE</scope>
    <source>
        <strain evidence="10">RCC927</strain>
    </source>
</reference>
<feature type="transmembrane region" description="Helical" evidence="8">
    <location>
        <begin position="133"/>
        <end position="156"/>
    </location>
</feature>
<evidence type="ECO:0000256" key="5">
    <source>
        <dbReference type="ARBA" id="ARBA00022989"/>
    </source>
</evidence>
<dbReference type="EMBL" id="HBHY01018213">
    <property type="protein sequence ID" value="CAE0148231.1"/>
    <property type="molecule type" value="Transcribed_RNA"/>
</dbReference>
<feature type="compositionally biased region" description="Gly residues" evidence="7">
    <location>
        <begin position="33"/>
        <end position="42"/>
    </location>
</feature>
<feature type="region of interest" description="Disordered" evidence="7">
    <location>
        <begin position="16"/>
        <end position="52"/>
    </location>
</feature>
<keyword evidence="4" id="KW-0653">Protein transport</keyword>
<accession>A0A7S3FK28</accession>
<dbReference type="GO" id="GO:0005737">
    <property type="term" value="C:cytoplasm"/>
    <property type="evidence" value="ECO:0007669"/>
    <property type="project" value="UniProtKB-ARBA"/>
</dbReference>
<dbReference type="GO" id="GO:0016020">
    <property type="term" value="C:membrane"/>
    <property type="evidence" value="ECO:0007669"/>
    <property type="project" value="UniProtKB-SubCell"/>
</dbReference>
<dbReference type="PROSITE" id="PS50192">
    <property type="entry name" value="T_SNARE"/>
    <property type="match status" value="1"/>
</dbReference>
<keyword evidence="3 8" id="KW-0812">Transmembrane</keyword>